<dbReference type="Gene3D" id="3.40.50.720">
    <property type="entry name" value="NAD(P)-binding Rossmann-like Domain"/>
    <property type="match status" value="1"/>
</dbReference>
<dbReference type="PANTHER" id="PTHR42879:SF6">
    <property type="entry name" value="NADPH-DEPENDENT REDUCTASE BACG"/>
    <property type="match status" value="1"/>
</dbReference>
<evidence type="ECO:0000256" key="1">
    <source>
        <dbReference type="ARBA" id="ARBA00006484"/>
    </source>
</evidence>
<dbReference type="AlphaFoldDB" id="A0A0R2B5J0"/>
<dbReference type="CDD" id="cd05233">
    <property type="entry name" value="SDR_c"/>
    <property type="match status" value="1"/>
</dbReference>
<dbReference type="EMBL" id="AYZQ01000005">
    <property type="protein sequence ID" value="KRM71286.1"/>
    <property type="molecule type" value="Genomic_DNA"/>
</dbReference>
<dbReference type="PANTHER" id="PTHR42879">
    <property type="entry name" value="3-OXOACYL-(ACYL-CARRIER-PROTEIN) REDUCTASE"/>
    <property type="match status" value="1"/>
</dbReference>
<dbReference type="RefSeq" id="WP_057895046.1">
    <property type="nucleotide sequence ID" value="NZ_AYZQ01000005.1"/>
</dbReference>
<dbReference type="STRING" id="1423727.FC34_GL001765"/>
<dbReference type="InterPro" id="IPR036291">
    <property type="entry name" value="NAD(P)-bd_dom_sf"/>
</dbReference>
<accession>A0A0R2B5J0</accession>
<dbReference type="PRINTS" id="PR00081">
    <property type="entry name" value="GDHRDH"/>
</dbReference>
<dbReference type="PATRIC" id="fig|1423727.3.peg.1790"/>
<dbReference type="InterPro" id="IPR002347">
    <property type="entry name" value="SDR_fam"/>
</dbReference>
<dbReference type="InterPro" id="IPR050259">
    <property type="entry name" value="SDR"/>
</dbReference>
<name>A0A0R2B5J0_9LACO</name>
<comment type="caution">
    <text evidence="3">The sequence shown here is derived from an EMBL/GenBank/DDBJ whole genome shotgun (WGS) entry which is preliminary data.</text>
</comment>
<evidence type="ECO:0000256" key="2">
    <source>
        <dbReference type="RuleBase" id="RU000363"/>
    </source>
</evidence>
<dbReference type="Proteomes" id="UP000051672">
    <property type="component" value="Unassembled WGS sequence"/>
</dbReference>
<keyword evidence="4" id="KW-1185">Reference proteome</keyword>
<evidence type="ECO:0000313" key="4">
    <source>
        <dbReference type="Proteomes" id="UP000051672"/>
    </source>
</evidence>
<comment type="similarity">
    <text evidence="1 2">Belongs to the short-chain dehydrogenases/reductases (SDR) family.</text>
</comment>
<organism evidence="3 4">
    <name type="scientific">Lacticaseibacillus brantae DSM 23927</name>
    <dbReference type="NCBI Taxonomy" id="1423727"/>
    <lineage>
        <taxon>Bacteria</taxon>
        <taxon>Bacillati</taxon>
        <taxon>Bacillota</taxon>
        <taxon>Bacilli</taxon>
        <taxon>Lactobacillales</taxon>
        <taxon>Lactobacillaceae</taxon>
        <taxon>Lacticaseibacillus</taxon>
    </lineage>
</organism>
<protein>
    <submittedName>
        <fullName evidence="3">Short-chain alcohol dehydrogenase</fullName>
    </submittedName>
</protein>
<dbReference type="SUPFAM" id="SSF51735">
    <property type="entry name" value="NAD(P)-binding Rossmann-fold domains"/>
    <property type="match status" value="1"/>
</dbReference>
<dbReference type="Pfam" id="PF00106">
    <property type="entry name" value="adh_short"/>
    <property type="match status" value="1"/>
</dbReference>
<reference evidence="3 4" key="1">
    <citation type="journal article" date="2015" name="Genome Announc.">
        <title>Expanding the biotechnology potential of lactobacilli through comparative genomics of 213 strains and associated genera.</title>
        <authorList>
            <person name="Sun Z."/>
            <person name="Harris H.M."/>
            <person name="McCann A."/>
            <person name="Guo C."/>
            <person name="Argimon S."/>
            <person name="Zhang W."/>
            <person name="Yang X."/>
            <person name="Jeffery I.B."/>
            <person name="Cooney J.C."/>
            <person name="Kagawa T.F."/>
            <person name="Liu W."/>
            <person name="Song Y."/>
            <person name="Salvetti E."/>
            <person name="Wrobel A."/>
            <person name="Rasinkangas P."/>
            <person name="Parkhill J."/>
            <person name="Rea M.C."/>
            <person name="O'Sullivan O."/>
            <person name="Ritari J."/>
            <person name="Douillard F.P."/>
            <person name="Paul Ross R."/>
            <person name="Yang R."/>
            <person name="Briner A.E."/>
            <person name="Felis G.E."/>
            <person name="de Vos W.M."/>
            <person name="Barrangou R."/>
            <person name="Klaenhammer T.R."/>
            <person name="Caufield P.W."/>
            <person name="Cui Y."/>
            <person name="Zhang H."/>
            <person name="O'Toole P.W."/>
        </authorList>
    </citation>
    <scope>NUCLEOTIDE SEQUENCE [LARGE SCALE GENOMIC DNA]</scope>
    <source>
        <strain evidence="3 4">DSM 23927</strain>
    </source>
</reference>
<sequence length="271" mass="29503">MDLHLNHKRALVTGSTKGIGKAIALELAREGADVIVNGRKQDVVNATVAEIAGQLSQTKPQTAVGDIQAAVGDINDEAVREQIFTQFPTVDILINNVGIFEPMAYDAIDDATWRHFFDVNVLAGNALARHYLPRMLAQDFGRIIFIASEEAIMPSGEMPQYSMTKTMNLSLAKSLSKLTVASHVTVNTIMPGSTLTEGVQTMLNRMYAGSGLPESEWEADFMRNHRPNSQIQRLIRPEEVGRFAAFVASPDASSFSGEALRVDGGLVPTIF</sequence>
<evidence type="ECO:0000313" key="3">
    <source>
        <dbReference type="EMBL" id="KRM71286.1"/>
    </source>
</evidence>
<dbReference type="PRINTS" id="PR00080">
    <property type="entry name" value="SDRFAMILY"/>
</dbReference>
<gene>
    <name evidence="3" type="ORF">FC34_GL001765</name>
</gene>
<dbReference type="OrthoDB" id="9804774at2"/>
<proteinExistence type="inferred from homology"/>